<sequence length="117" mass="14472">MSFESDNFVESFHKFEEEFSRLASDSEDNDDNNYNKDSLIKEFKEHILEYYCVFQQDTNKIDPDIFKNLTDLYNFYRHFNNIKVQKDKAIRDNCERVTKYYEFYFNHKKERKLKKSD</sequence>
<keyword evidence="2" id="KW-1185">Reference proteome</keyword>
<dbReference type="Proteomes" id="UP001056978">
    <property type="component" value="Chromosome 4"/>
</dbReference>
<name>A0ACB9YEL2_PLABR</name>
<evidence type="ECO:0000313" key="2">
    <source>
        <dbReference type="Proteomes" id="UP001056978"/>
    </source>
</evidence>
<organism evidence="1 2">
    <name type="scientific">Plasmodium brasilianum</name>
    <dbReference type="NCBI Taxonomy" id="5824"/>
    <lineage>
        <taxon>Eukaryota</taxon>
        <taxon>Sar</taxon>
        <taxon>Alveolata</taxon>
        <taxon>Apicomplexa</taxon>
        <taxon>Aconoidasida</taxon>
        <taxon>Haemosporida</taxon>
        <taxon>Plasmodiidae</taxon>
        <taxon>Plasmodium</taxon>
        <taxon>Plasmodium (Plasmodium)</taxon>
    </lineage>
</organism>
<proteinExistence type="predicted"/>
<reference evidence="1" key="1">
    <citation type="submission" date="2022-06" db="EMBL/GenBank/DDBJ databases">
        <title>The First Complete Genome of the Simian Malaria Parasite Plasmodium brasilianum.</title>
        <authorList>
            <person name="Bajic M."/>
            <person name="Ravishankar S."/>
        </authorList>
    </citation>
    <scope>NUCLEOTIDE SEQUENCE</scope>
    <source>
        <strain evidence="1">Bolivian I</strain>
    </source>
</reference>
<comment type="caution">
    <text evidence="1">The sequence shown here is derived from an EMBL/GenBank/DDBJ whole genome shotgun (WGS) entry which is preliminary data.</text>
</comment>
<dbReference type="EMBL" id="CM043772">
    <property type="protein sequence ID" value="KAI4840333.1"/>
    <property type="molecule type" value="Genomic_DNA"/>
</dbReference>
<gene>
    <name evidence="1" type="ORF">MKS88_001054</name>
</gene>
<accession>A0ACB9YEL2</accession>
<evidence type="ECO:0000313" key="1">
    <source>
        <dbReference type="EMBL" id="KAI4840333.1"/>
    </source>
</evidence>
<protein>
    <submittedName>
        <fullName evidence="1">PIR protein</fullName>
    </submittedName>
</protein>